<keyword evidence="2" id="KW-1133">Transmembrane helix</keyword>
<sequence>MDSRPTKRRRSGGVLAAGARAKTDIRTIAGPDVVRPERSRQQTTGDPIEAAGLEQHEDAYEDRREEQAAVLPENQFRGGRAARQLLLRRQDERQRRGRLDQRVRGEGPSGRRHRGEAMRGFVAAALVLDVAAGGIAALTTANKADESSMKLSVDT</sequence>
<reference evidence="3 4" key="1">
    <citation type="submission" date="2018-06" db="EMBL/GenBank/DDBJ databases">
        <title>Complete Genomes of Monosporascus.</title>
        <authorList>
            <person name="Robinson A.J."/>
            <person name="Natvig D.O."/>
        </authorList>
    </citation>
    <scope>NUCLEOTIDE SEQUENCE [LARGE SCALE GENOMIC DNA]</scope>
    <source>
        <strain evidence="3 4">CBS 609.92</strain>
    </source>
</reference>
<evidence type="ECO:0000313" key="3">
    <source>
        <dbReference type="EMBL" id="RYO76983.1"/>
    </source>
</evidence>
<keyword evidence="4" id="KW-1185">Reference proteome</keyword>
<gene>
    <name evidence="3" type="ORF">DL762_009556</name>
</gene>
<proteinExistence type="predicted"/>
<organism evidence="3 4">
    <name type="scientific">Monosporascus cannonballus</name>
    <dbReference type="NCBI Taxonomy" id="155416"/>
    <lineage>
        <taxon>Eukaryota</taxon>
        <taxon>Fungi</taxon>
        <taxon>Dikarya</taxon>
        <taxon>Ascomycota</taxon>
        <taxon>Pezizomycotina</taxon>
        <taxon>Sordariomycetes</taxon>
        <taxon>Xylariomycetidae</taxon>
        <taxon>Xylariales</taxon>
        <taxon>Xylariales incertae sedis</taxon>
        <taxon>Monosporascus</taxon>
    </lineage>
</organism>
<keyword evidence="2" id="KW-0472">Membrane</keyword>
<feature type="compositionally biased region" description="Basic and acidic residues" evidence="1">
    <location>
        <begin position="88"/>
        <end position="105"/>
    </location>
</feature>
<dbReference type="Proteomes" id="UP000294003">
    <property type="component" value="Unassembled WGS sequence"/>
</dbReference>
<keyword evidence="2" id="KW-0812">Transmembrane</keyword>
<dbReference type="EMBL" id="QJNS01000515">
    <property type="protein sequence ID" value="RYO76983.1"/>
    <property type="molecule type" value="Genomic_DNA"/>
</dbReference>
<accession>A0ABY0GT06</accession>
<feature type="transmembrane region" description="Helical" evidence="2">
    <location>
        <begin position="121"/>
        <end position="141"/>
    </location>
</feature>
<evidence type="ECO:0000256" key="1">
    <source>
        <dbReference type="SAM" id="MobiDB-lite"/>
    </source>
</evidence>
<feature type="region of interest" description="Disordered" evidence="1">
    <location>
        <begin position="1"/>
        <end position="53"/>
    </location>
</feature>
<comment type="caution">
    <text evidence="3">The sequence shown here is derived from an EMBL/GenBank/DDBJ whole genome shotgun (WGS) entry which is preliminary data.</text>
</comment>
<evidence type="ECO:0000256" key="2">
    <source>
        <dbReference type="SAM" id="Phobius"/>
    </source>
</evidence>
<protein>
    <submittedName>
        <fullName evidence="3">Uncharacterized protein</fullName>
    </submittedName>
</protein>
<name>A0ABY0GT06_9PEZI</name>
<feature type="region of interest" description="Disordered" evidence="1">
    <location>
        <begin position="79"/>
        <end position="116"/>
    </location>
</feature>
<feature type="compositionally biased region" description="Basic residues" evidence="1">
    <location>
        <begin position="1"/>
        <end position="11"/>
    </location>
</feature>
<evidence type="ECO:0000313" key="4">
    <source>
        <dbReference type="Proteomes" id="UP000294003"/>
    </source>
</evidence>